<reference evidence="2 3" key="1">
    <citation type="submission" date="2021-02" db="EMBL/GenBank/DDBJ databases">
        <title>De Novo genome assembly of isolated myxobacteria.</title>
        <authorList>
            <person name="Stevens D.C."/>
        </authorList>
    </citation>
    <scope>NUCLEOTIDE SEQUENCE [LARGE SCALE GENOMIC DNA]</scope>
    <source>
        <strain evidence="2 3">SCHIC003</strain>
    </source>
</reference>
<feature type="compositionally biased region" description="Polar residues" evidence="1">
    <location>
        <begin position="31"/>
        <end position="44"/>
    </location>
</feature>
<sequence>MTTIQRGSRRQVEPRTTERTEGRPATRNEPVRTNATQDGFQPATSGRAAGARLGATVGAAEVRTTGATPVAPAALSPSELRAAEQTIALAHDSRDATAVAEWLKNNPDPAKQAAFMDLMFQYGEVAGGILDDVQRLPESDRALLSQALDNAYRSGAVSPGELSGAVAAAHRGELPGETHEGLASIVAGTGNPDLIETYARREMEIVRENGGYDQQRSAAVATALAGLPPDRLQAFLAANPEGMADVIKNINAAGPDATYSPALGKLLDAAGRINPPTAESLKVFTDSVSQLGENRESRAAAARFFTQHGDAVLSSLQDQSGSLGLDGQKKMSEFFARTLFSPPQDYPGSDAFRQNVMQRLETMNAGLAQHANENPPSQDAKRSARLMGSLVGSLEGGFQVAVDELNKRNDAVKGMVDLLFSAKSLLPNLPIPGAGKLKDLTIDQLQRWVTSNLQEKAQTPAQAIPFHRAFGEQIANPDLRTDYDAARGDAFLNRQRGLT</sequence>
<evidence type="ECO:0000256" key="1">
    <source>
        <dbReference type="SAM" id="MobiDB-lite"/>
    </source>
</evidence>
<proteinExistence type="predicted"/>
<feature type="compositionally biased region" description="Basic and acidic residues" evidence="1">
    <location>
        <begin position="10"/>
        <end position="30"/>
    </location>
</feature>
<keyword evidence="3" id="KW-1185">Reference proteome</keyword>
<accession>A0ABX7N986</accession>
<organism evidence="2 3">
    <name type="scientific">Myxococcus landrumensis</name>
    <dbReference type="NCBI Taxonomy" id="2813577"/>
    <lineage>
        <taxon>Bacteria</taxon>
        <taxon>Pseudomonadati</taxon>
        <taxon>Myxococcota</taxon>
        <taxon>Myxococcia</taxon>
        <taxon>Myxococcales</taxon>
        <taxon>Cystobacterineae</taxon>
        <taxon>Myxococcaceae</taxon>
        <taxon>Myxococcus</taxon>
    </lineage>
</organism>
<dbReference type="Proteomes" id="UP000663090">
    <property type="component" value="Chromosome"/>
</dbReference>
<gene>
    <name evidence="2" type="ORF">JY572_38810</name>
</gene>
<feature type="region of interest" description="Disordered" evidence="1">
    <location>
        <begin position="1"/>
        <end position="46"/>
    </location>
</feature>
<name>A0ABX7N986_9BACT</name>
<evidence type="ECO:0000313" key="2">
    <source>
        <dbReference type="EMBL" id="QSQ14197.1"/>
    </source>
</evidence>
<protein>
    <submittedName>
        <fullName evidence="2">Uncharacterized protein</fullName>
    </submittedName>
</protein>
<dbReference type="EMBL" id="CP071091">
    <property type="protein sequence ID" value="QSQ14197.1"/>
    <property type="molecule type" value="Genomic_DNA"/>
</dbReference>
<evidence type="ECO:0000313" key="3">
    <source>
        <dbReference type="Proteomes" id="UP000663090"/>
    </source>
</evidence>